<dbReference type="STRING" id="32040.SAMN04489710_1319"/>
<evidence type="ECO:0000313" key="2">
    <source>
        <dbReference type="Proteomes" id="UP000199517"/>
    </source>
</evidence>
<reference evidence="2" key="1">
    <citation type="submission" date="2016-10" db="EMBL/GenBank/DDBJ databases">
        <authorList>
            <person name="Varghese N."/>
            <person name="Submissions S."/>
        </authorList>
    </citation>
    <scope>NUCLEOTIDE SEQUENCE [LARGE SCALE GENOMIC DNA]</scope>
    <source>
        <strain evidence="2">DSM 7481</strain>
    </source>
</reference>
<dbReference type="Proteomes" id="UP000199517">
    <property type="component" value="Unassembled WGS sequence"/>
</dbReference>
<keyword evidence="2" id="KW-1185">Reference proteome</keyword>
<dbReference type="RefSeq" id="WP_092957954.1">
    <property type="nucleotide sequence ID" value="NZ_FOMQ01000031.1"/>
</dbReference>
<protein>
    <submittedName>
        <fullName evidence="1">Uncharacterized protein</fullName>
    </submittedName>
</protein>
<sequence>MRLVAKHSQVGYQTPGDRPGCRNCAHFEVVRHDSPIIAPRTACRLHDLEVTSGGICNSHKLQRKPGDAQLAFLARQRDLLESQAQDLQPRLADARVFPQVGEMYEGKPMTVAKHRRLTLQQLITNEEASGDPELVRIAGLRRRWAGLPPQAGERCS</sequence>
<dbReference type="EMBL" id="FOMQ01000031">
    <property type="protein sequence ID" value="SFE32878.1"/>
    <property type="molecule type" value="Genomic_DNA"/>
</dbReference>
<dbReference type="AlphaFoldDB" id="A0A1I1ZNE6"/>
<gene>
    <name evidence="1" type="ORF">SAMN04489710_1319</name>
</gene>
<name>A0A1I1ZNE6_9BURK</name>
<proteinExistence type="predicted"/>
<dbReference type="OrthoDB" id="8810101at2"/>
<organism evidence="1 2">
    <name type="scientific">Paracidovorax konjaci</name>
    <dbReference type="NCBI Taxonomy" id="32040"/>
    <lineage>
        <taxon>Bacteria</taxon>
        <taxon>Pseudomonadati</taxon>
        <taxon>Pseudomonadota</taxon>
        <taxon>Betaproteobacteria</taxon>
        <taxon>Burkholderiales</taxon>
        <taxon>Comamonadaceae</taxon>
        <taxon>Paracidovorax</taxon>
    </lineage>
</organism>
<evidence type="ECO:0000313" key="1">
    <source>
        <dbReference type="EMBL" id="SFE32878.1"/>
    </source>
</evidence>
<accession>A0A1I1ZNE6</accession>